<dbReference type="GeneID" id="109707807"/>
<keyword evidence="1" id="KW-1185">Reference proteome</keyword>
<protein>
    <submittedName>
        <fullName evidence="2">Spidroin-1-like</fullName>
    </submittedName>
</protein>
<proteinExistence type="predicted"/>
<sequence>MWRGLCWLCRDWGGEGACRESGVVLAAEGGRGEEEGDREGAWAGAGGYNKVQLRGCGLALRAGEGGYYFALVRGGGLQLGAGRGTDGSPREWGPARRGRGPLCQEMGHARGVAAENGFARDVGVCLCRDGSRRGKGVGRGLCGWVRRGGKRGGGSPEMIAMVRGCVGGWGAGRNGSMGGRGGGAGRGGPLQRMVSRWGAAGGGRAQDSRALGGGSGWRCSGATARKGHNGAPQVRWVRHGLICARAVRRPPVGGRALSKMGRAAGCCRDAVAGTPSCEAWCAESAPP</sequence>
<evidence type="ECO:0000313" key="2">
    <source>
        <dbReference type="RefSeq" id="XP_020084925.1"/>
    </source>
</evidence>
<name>A0A6P5EUU4_ANACO</name>
<gene>
    <name evidence="2" type="primary">LOC109707807</name>
</gene>
<reference evidence="1" key="1">
    <citation type="journal article" date="2015" name="Nat. Genet.">
        <title>The pineapple genome and the evolution of CAM photosynthesis.</title>
        <authorList>
            <person name="Ming R."/>
            <person name="VanBuren R."/>
            <person name="Wai C.M."/>
            <person name="Tang H."/>
            <person name="Schatz M.C."/>
            <person name="Bowers J.E."/>
            <person name="Lyons E."/>
            <person name="Wang M.L."/>
            <person name="Chen J."/>
            <person name="Biggers E."/>
            <person name="Zhang J."/>
            <person name="Huang L."/>
            <person name="Zhang L."/>
            <person name="Miao W."/>
            <person name="Zhang J."/>
            <person name="Ye Z."/>
            <person name="Miao C."/>
            <person name="Lin Z."/>
            <person name="Wang H."/>
            <person name="Zhou H."/>
            <person name="Yim W.C."/>
            <person name="Priest H.D."/>
            <person name="Zheng C."/>
            <person name="Woodhouse M."/>
            <person name="Edger P.P."/>
            <person name="Guyot R."/>
            <person name="Guo H.B."/>
            <person name="Guo H."/>
            <person name="Zheng G."/>
            <person name="Singh R."/>
            <person name="Sharma A."/>
            <person name="Min X."/>
            <person name="Zheng Y."/>
            <person name="Lee H."/>
            <person name="Gurtowski J."/>
            <person name="Sedlazeck F.J."/>
            <person name="Harkess A."/>
            <person name="McKain M.R."/>
            <person name="Liao Z."/>
            <person name="Fang J."/>
            <person name="Liu J."/>
            <person name="Zhang X."/>
            <person name="Zhang Q."/>
            <person name="Hu W."/>
            <person name="Qin Y."/>
            <person name="Wang K."/>
            <person name="Chen L.Y."/>
            <person name="Shirley N."/>
            <person name="Lin Y.R."/>
            <person name="Liu L.Y."/>
            <person name="Hernandez A.G."/>
            <person name="Wright C.L."/>
            <person name="Bulone V."/>
            <person name="Tuskan G.A."/>
            <person name="Heath K."/>
            <person name="Zee F."/>
            <person name="Moore P.H."/>
            <person name="Sunkar R."/>
            <person name="Leebens-Mack J.H."/>
            <person name="Mockler T."/>
            <person name="Bennetzen J.L."/>
            <person name="Freeling M."/>
            <person name="Sankoff D."/>
            <person name="Paterson A.H."/>
            <person name="Zhu X."/>
            <person name="Yang X."/>
            <person name="Smith J.A."/>
            <person name="Cushman J.C."/>
            <person name="Paull R.E."/>
            <person name="Yu Q."/>
        </authorList>
    </citation>
    <scope>NUCLEOTIDE SEQUENCE [LARGE SCALE GENOMIC DNA]</scope>
    <source>
        <strain evidence="1">cv. F153</strain>
    </source>
</reference>
<organism evidence="1 2">
    <name type="scientific">Ananas comosus</name>
    <name type="common">Pineapple</name>
    <name type="synonym">Ananas ananas</name>
    <dbReference type="NCBI Taxonomy" id="4615"/>
    <lineage>
        <taxon>Eukaryota</taxon>
        <taxon>Viridiplantae</taxon>
        <taxon>Streptophyta</taxon>
        <taxon>Embryophyta</taxon>
        <taxon>Tracheophyta</taxon>
        <taxon>Spermatophyta</taxon>
        <taxon>Magnoliopsida</taxon>
        <taxon>Liliopsida</taxon>
        <taxon>Poales</taxon>
        <taxon>Bromeliaceae</taxon>
        <taxon>Bromelioideae</taxon>
        <taxon>Ananas</taxon>
    </lineage>
</organism>
<evidence type="ECO:0000313" key="1">
    <source>
        <dbReference type="Proteomes" id="UP000515123"/>
    </source>
</evidence>
<dbReference type="RefSeq" id="XP_020084925.1">
    <property type="nucleotide sequence ID" value="XM_020229336.1"/>
</dbReference>
<dbReference type="AlphaFoldDB" id="A0A6P5EUU4"/>
<dbReference type="Proteomes" id="UP000515123">
    <property type="component" value="Linkage group 3"/>
</dbReference>
<accession>A0A6P5EUU4</accession>
<reference evidence="2" key="2">
    <citation type="submission" date="2025-08" db="UniProtKB">
        <authorList>
            <consortium name="RefSeq"/>
        </authorList>
    </citation>
    <scope>IDENTIFICATION</scope>
    <source>
        <tissue evidence="2">Leaf</tissue>
    </source>
</reference>